<evidence type="ECO:0000256" key="1">
    <source>
        <dbReference type="SAM" id="SignalP"/>
    </source>
</evidence>
<dbReference type="InterPro" id="IPR007372">
    <property type="entry name" value="Lipid/polyisoprenoid-bd_YceI"/>
</dbReference>
<keyword evidence="4" id="KW-1185">Reference proteome</keyword>
<organism evidence="3 4">
    <name type="scientific">Niabella digestorum</name>
    <dbReference type="NCBI Taxonomy" id="3117701"/>
    <lineage>
        <taxon>Bacteria</taxon>
        <taxon>Pseudomonadati</taxon>
        <taxon>Bacteroidota</taxon>
        <taxon>Chitinophagia</taxon>
        <taxon>Chitinophagales</taxon>
        <taxon>Chitinophagaceae</taxon>
        <taxon>Niabella</taxon>
    </lineage>
</organism>
<comment type="caution">
    <text evidence="3">The sequence shown here is derived from an EMBL/GenBank/DDBJ whole genome shotgun (WGS) entry which is preliminary data.</text>
</comment>
<dbReference type="EMBL" id="JAZGLY010000006">
    <property type="protein sequence ID" value="MEE6187825.1"/>
    <property type="molecule type" value="Genomic_DNA"/>
</dbReference>
<dbReference type="InterPro" id="IPR036761">
    <property type="entry name" value="TTHA0802/YceI-like_sf"/>
</dbReference>
<dbReference type="SMART" id="SM00867">
    <property type="entry name" value="YceI"/>
    <property type="match status" value="1"/>
</dbReference>
<reference evidence="3 4" key="1">
    <citation type="submission" date="2024-01" db="EMBL/GenBank/DDBJ databases">
        <title>Niabella digestum sp. nov., isolated from waste digestion system.</title>
        <authorList>
            <person name="Zhang L."/>
        </authorList>
    </citation>
    <scope>NUCLEOTIDE SEQUENCE [LARGE SCALE GENOMIC DNA]</scope>
    <source>
        <strain evidence="3 4">A18</strain>
    </source>
</reference>
<dbReference type="Pfam" id="PF04264">
    <property type="entry name" value="YceI"/>
    <property type="match status" value="1"/>
</dbReference>
<dbReference type="Proteomes" id="UP001357452">
    <property type="component" value="Unassembled WGS sequence"/>
</dbReference>
<gene>
    <name evidence="3" type="ORF">V2H41_11135</name>
</gene>
<name>A0ABU7RIJ8_9BACT</name>
<evidence type="ECO:0000259" key="2">
    <source>
        <dbReference type="SMART" id="SM00867"/>
    </source>
</evidence>
<keyword evidence="1" id="KW-0732">Signal</keyword>
<dbReference type="PANTHER" id="PTHR34406">
    <property type="entry name" value="PROTEIN YCEI"/>
    <property type="match status" value="1"/>
</dbReference>
<dbReference type="PANTHER" id="PTHR34406:SF1">
    <property type="entry name" value="PROTEIN YCEI"/>
    <property type="match status" value="1"/>
</dbReference>
<feature type="domain" description="Lipid/polyisoprenoid-binding YceI-like" evidence="2">
    <location>
        <begin position="20"/>
        <end position="178"/>
    </location>
</feature>
<dbReference type="Gene3D" id="2.40.128.110">
    <property type="entry name" value="Lipid/polyisoprenoid-binding, YceI-like"/>
    <property type="match status" value="1"/>
</dbReference>
<proteinExistence type="predicted"/>
<accession>A0ABU7RIJ8</accession>
<protein>
    <submittedName>
        <fullName evidence="3">YceI family protein</fullName>
    </submittedName>
</protein>
<dbReference type="RefSeq" id="WP_330975232.1">
    <property type="nucleotide sequence ID" value="NZ_JAZGLY010000006.1"/>
</dbReference>
<feature type="chain" id="PRO_5045412692" evidence="1">
    <location>
        <begin position="21"/>
        <end position="179"/>
    </location>
</feature>
<feature type="signal peptide" evidence="1">
    <location>
        <begin position="1"/>
        <end position="20"/>
    </location>
</feature>
<evidence type="ECO:0000313" key="3">
    <source>
        <dbReference type="EMBL" id="MEE6187825.1"/>
    </source>
</evidence>
<evidence type="ECO:0000313" key="4">
    <source>
        <dbReference type="Proteomes" id="UP001357452"/>
    </source>
</evidence>
<dbReference type="SUPFAM" id="SSF101874">
    <property type="entry name" value="YceI-like"/>
    <property type="match status" value="1"/>
</dbReference>
<sequence>MLRNFVTIALLTLLSYAATAQNLTPSDADSKISFTIKNMGADVTGSLKGLKGTMKFDPKKLKSSFFDVTVDVNTINTNNTRRDNHLKQPDFFDAEKFPLIALKTTELLAKGSHQYTAKAVLTMHGVSKNIQFDFTATPVEAGYQFIGDFIVNRKDYGIGGNSMTMGDDVKVHLDVIGKK</sequence>